<proteinExistence type="predicted"/>
<keyword evidence="2" id="KW-0732">Signal</keyword>
<name>A0A2M4CAL1_9DIPT</name>
<evidence type="ECO:0000256" key="2">
    <source>
        <dbReference type="SAM" id="SignalP"/>
    </source>
</evidence>
<dbReference type="EMBL" id="GGFJ01013040">
    <property type="protein sequence ID" value="MBW62181.1"/>
    <property type="molecule type" value="Transcribed_RNA"/>
</dbReference>
<protein>
    <submittedName>
        <fullName evidence="3">Putative secreted protein</fullName>
    </submittedName>
</protein>
<feature type="region of interest" description="Disordered" evidence="1">
    <location>
        <begin position="33"/>
        <end position="88"/>
    </location>
</feature>
<evidence type="ECO:0000256" key="1">
    <source>
        <dbReference type="SAM" id="MobiDB-lite"/>
    </source>
</evidence>
<dbReference type="AlphaFoldDB" id="A0A2M4CAL1"/>
<accession>A0A2M4CAL1</accession>
<evidence type="ECO:0000313" key="3">
    <source>
        <dbReference type="EMBL" id="MBW62181.1"/>
    </source>
</evidence>
<feature type="compositionally biased region" description="Low complexity" evidence="1">
    <location>
        <begin position="40"/>
        <end position="56"/>
    </location>
</feature>
<organism evidence="3">
    <name type="scientific">Anopheles marajoara</name>
    <dbReference type="NCBI Taxonomy" id="58244"/>
    <lineage>
        <taxon>Eukaryota</taxon>
        <taxon>Metazoa</taxon>
        <taxon>Ecdysozoa</taxon>
        <taxon>Arthropoda</taxon>
        <taxon>Hexapoda</taxon>
        <taxon>Insecta</taxon>
        <taxon>Pterygota</taxon>
        <taxon>Neoptera</taxon>
        <taxon>Endopterygota</taxon>
        <taxon>Diptera</taxon>
        <taxon>Nematocera</taxon>
        <taxon>Culicoidea</taxon>
        <taxon>Culicidae</taxon>
        <taxon>Anophelinae</taxon>
        <taxon>Anopheles</taxon>
    </lineage>
</organism>
<feature type="chain" id="PRO_5014643253" evidence="2">
    <location>
        <begin position="19"/>
        <end position="88"/>
    </location>
</feature>
<reference evidence="3" key="1">
    <citation type="submission" date="2018-01" db="EMBL/GenBank/DDBJ databases">
        <title>An insight into the sialome of Amazonian anophelines.</title>
        <authorList>
            <person name="Ribeiro J.M."/>
            <person name="Scarpassa V."/>
            <person name="Calvo E."/>
        </authorList>
    </citation>
    <scope>NUCLEOTIDE SEQUENCE</scope>
    <source>
        <tissue evidence="3">Salivary glands</tissue>
    </source>
</reference>
<sequence>MMMMMMMMMMILPSTTPASEPCWVALGWRARRDGGRIGRDSPSFARSRARSPARSSEPTRDGGGSASNRKSKFVLRQKCGLQSQATAR</sequence>
<feature type="signal peptide" evidence="2">
    <location>
        <begin position="1"/>
        <end position="18"/>
    </location>
</feature>